<comment type="caution">
    <text evidence="2">The sequence shown here is derived from an EMBL/GenBank/DDBJ whole genome shotgun (WGS) entry which is preliminary data.</text>
</comment>
<evidence type="ECO:0000259" key="1">
    <source>
        <dbReference type="PROSITE" id="PS51186"/>
    </source>
</evidence>
<dbReference type="PANTHER" id="PTHR43792">
    <property type="entry name" value="GNAT FAMILY, PUTATIVE (AFU_ORTHOLOGUE AFUA_3G00765)-RELATED-RELATED"/>
    <property type="match status" value="1"/>
</dbReference>
<reference evidence="3" key="1">
    <citation type="submission" date="2018-12" db="EMBL/GenBank/DDBJ databases">
        <title>Tengunoibacter tsumagoiensis gen. nov., sp. nov., Dictyobacter kobayashii sp. nov., D. alpinus sp. nov., and D. joshuensis sp. nov. and description of Dictyobacteraceae fam. nov. within the order Ktedonobacterales isolated from Tengu-no-mugimeshi.</title>
        <authorList>
            <person name="Wang C.M."/>
            <person name="Zheng Y."/>
            <person name="Sakai Y."/>
            <person name="Toyoda A."/>
            <person name="Minakuchi Y."/>
            <person name="Abe K."/>
            <person name="Yokota A."/>
            <person name="Yabe S."/>
        </authorList>
    </citation>
    <scope>NUCLEOTIDE SEQUENCE [LARGE SCALE GENOMIC DNA]</scope>
    <source>
        <strain evidence="3">Uno16</strain>
    </source>
</reference>
<keyword evidence="3" id="KW-1185">Reference proteome</keyword>
<accession>A0A402B1F0</accession>
<dbReference type="PROSITE" id="PS51186">
    <property type="entry name" value="GNAT"/>
    <property type="match status" value="1"/>
</dbReference>
<keyword evidence="2" id="KW-0808">Transferase</keyword>
<feature type="domain" description="N-acetyltransferase" evidence="1">
    <location>
        <begin position="9"/>
        <end position="169"/>
    </location>
</feature>
<gene>
    <name evidence="2" type="ORF">KDA_06790</name>
</gene>
<dbReference type="PANTHER" id="PTHR43792:SF1">
    <property type="entry name" value="N-ACETYLTRANSFERASE DOMAIN-CONTAINING PROTEIN"/>
    <property type="match status" value="1"/>
</dbReference>
<evidence type="ECO:0000313" key="3">
    <source>
        <dbReference type="Proteomes" id="UP000287171"/>
    </source>
</evidence>
<dbReference type="InterPro" id="IPR016181">
    <property type="entry name" value="Acyl_CoA_acyltransferase"/>
</dbReference>
<proteinExistence type="predicted"/>
<dbReference type="Gene3D" id="3.40.630.30">
    <property type="match status" value="1"/>
</dbReference>
<dbReference type="EMBL" id="BIFT01000001">
    <property type="protein sequence ID" value="GCE25195.1"/>
    <property type="molecule type" value="Genomic_DNA"/>
</dbReference>
<dbReference type="SUPFAM" id="SSF55729">
    <property type="entry name" value="Acyl-CoA N-acyltransferases (Nat)"/>
    <property type="match status" value="1"/>
</dbReference>
<dbReference type="InterPro" id="IPR051531">
    <property type="entry name" value="N-acetyltransferase"/>
</dbReference>
<dbReference type="GO" id="GO:0016747">
    <property type="term" value="F:acyltransferase activity, transferring groups other than amino-acyl groups"/>
    <property type="evidence" value="ECO:0007669"/>
    <property type="project" value="InterPro"/>
</dbReference>
<sequence length="169" mass="18906">MNVIETDRLILRYLTTEDGAFVLALMNDPSWLHYIGDNGVRTLEDACTYIVNGPMAMYARVGFGLYVTALKEDHTPIGICGLIKRESLEDVDIGFAFLPQFWSQGYAYEAASAVIAYGRQVLGLQRMVAITSQDNQRSAHLLEKLGLHFERLITLTNDAQKVRLFVTAS</sequence>
<dbReference type="Proteomes" id="UP000287171">
    <property type="component" value="Unassembled WGS sequence"/>
</dbReference>
<dbReference type="OrthoDB" id="9798081at2"/>
<dbReference type="AlphaFoldDB" id="A0A402B1F0"/>
<organism evidence="2 3">
    <name type="scientific">Dictyobacter alpinus</name>
    <dbReference type="NCBI Taxonomy" id="2014873"/>
    <lineage>
        <taxon>Bacteria</taxon>
        <taxon>Bacillati</taxon>
        <taxon>Chloroflexota</taxon>
        <taxon>Ktedonobacteria</taxon>
        <taxon>Ktedonobacterales</taxon>
        <taxon>Dictyobacteraceae</taxon>
        <taxon>Dictyobacter</taxon>
    </lineage>
</organism>
<evidence type="ECO:0000313" key="2">
    <source>
        <dbReference type="EMBL" id="GCE25195.1"/>
    </source>
</evidence>
<name>A0A402B1F0_9CHLR</name>
<dbReference type="InterPro" id="IPR000182">
    <property type="entry name" value="GNAT_dom"/>
</dbReference>
<dbReference type="Pfam" id="PF13302">
    <property type="entry name" value="Acetyltransf_3"/>
    <property type="match status" value="1"/>
</dbReference>
<protein>
    <submittedName>
        <fullName evidence="2">Alanine acetyltransferase</fullName>
    </submittedName>
</protein>
<dbReference type="RefSeq" id="WP_126625800.1">
    <property type="nucleotide sequence ID" value="NZ_BIFT01000001.1"/>
</dbReference>